<dbReference type="GO" id="GO:0016758">
    <property type="term" value="F:hexosyltransferase activity"/>
    <property type="evidence" value="ECO:0007669"/>
    <property type="project" value="InterPro"/>
</dbReference>
<feature type="transmembrane region" description="Helical" evidence="8">
    <location>
        <begin position="308"/>
        <end position="327"/>
    </location>
</feature>
<feature type="transmembrane region" description="Helical" evidence="8">
    <location>
        <begin position="176"/>
        <end position="203"/>
    </location>
</feature>
<feature type="region of interest" description="Disordered" evidence="7">
    <location>
        <begin position="437"/>
        <end position="456"/>
    </location>
</feature>
<keyword evidence="5 8" id="KW-1133">Transmembrane helix</keyword>
<keyword evidence="2" id="KW-1003">Cell membrane</keyword>
<sequence length="493" mass="54139">MTTRPEIVHPSAEDPIVSSASNIVGGPFGRLARAGRHWWSPLRVLILFTTVAYAVGYALDLSCRATGWASPERYEHLCYSDIPPLYSLRGFADGLIPYLQTAPGQTPLEYPVITGVFMQISAMITRGLTGVFGSLDAGQTFFDVNVLLLLIALLVAVITTALTVKRRPWDAAMVALAPTVILAATVNWDLLPLAFAGCCLLLWSRSRPLAAGVLLGLAIAAKFYPLFFIGAFLVLTLRSGRWRAFGLLLAGTAASWLAVNLPFMIANAEGWSFFYRFSQERGEDFGSIWFAASQLGIGSIQPETLNPIASGLFLLLCLAIGILALTTARRPRLAQLLFLIVAAFVVTNKVYSPQYVLWLVPLAAMARPRWREFIIWQAGEVVYFVAIWWFLVGYGVTDTKGMTPQWYAVATLVHIAVTIWFAALIIRDMVKPDRDPVRTDGFDDDSDDPGGGVFDKAPDVFTLQRLRRSSYSGESISRTSSNRVVVNRTSAVT</sequence>
<dbReference type="PIRSF" id="PIRSF010361">
    <property type="entry name" value="UCP010361"/>
    <property type="match status" value="1"/>
</dbReference>
<feature type="transmembrane region" description="Helical" evidence="8">
    <location>
        <begin position="373"/>
        <end position="394"/>
    </location>
</feature>
<dbReference type="EMBL" id="CAEZYZ010000019">
    <property type="protein sequence ID" value="CAB4738716.1"/>
    <property type="molecule type" value="Genomic_DNA"/>
</dbReference>
<comment type="subcellular location">
    <subcellularLocation>
        <location evidence="1">Cell membrane</location>
        <topology evidence="1">Multi-pass membrane protein</topology>
    </subcellularLocation>
</comment>
<name>A0A6J6SUR9_9ZZZZ</name>
<evidence type="ECO:0000256" key="2">
    <source>
        <dbReference type="ARBA" id="ARBA00022475"/>
    </source>
</evidence>
<dbReference type="GO" id="GO:0005886">
    <property type="term" value="C:plasma membrane"/>
    <property type="evidence" value="ECO:0007669"/>
    <property type="project" value="UniProtKB-SubCell"/>
</dbReference>
<feature type="transmembrane region" description="Helical" evidence="8">
    <location>
        <begin position="209"/>
        <end position="237"/>
    </location>
</feature>
<feature type="transmembrane region" description="Helical" evidence="8">
    <location>
        <begin position="40"/>
        <end position="59"/>
    </location>
</feature>
<proteinExistence type="predicted"/>
<feature type="transmembrane region" description="Helical" evidence="8">
    <location>
        <begin position="144"/>
        <end position="164"/>
    </location>
</feature>
<evidence type="ECO:0000256" key="3">
    <source>
        <dbReference type="ARBA" id="ARBA00022679"/>
    </source>
</evidence>
<organism evidence="9">
    <name type="scientific">freshwater metagenome</name>
    <dbReference type="NCBI Taxonomy" id="449393"/>
    <lineage>
        <taxon>unclassified sequences</taxon>
        <taxon>metagenomes</taxon>
        <taxon>ecological metagenomes</taxon>
    </lineage>
</organism>
<evidence type="ECO:0000256" key="7">
    <source>
        <dbReference type="SAM" id="MobiDB-lite"/>
    </source>
</evidence>
<dbReference type="AlphaFoldDB" id="A0A6J6SUR9"/>
<evidence type="ECO:0000256" key="8">
    <source>
        <dbReference type="SAM" id="Phobius"/>
    </source>
</evidence>
<feature type="transmembrane region" description="Helical" evidence="8">
    <location>
        <begin position="333"/>
        <end position="352"/>
    </location>
</feature>
<evidence type="ECO:0000256" key="6">
    <source>
        <dbReference type="ARBA" id="ARBA00023136"/>
    </source>
</evidence>
<dbReference type="InterPro" id="IPR018584">
    <property type="entry name" value="GT87"/>
</dbReference>
<evidence type="ECO:0000313" key="9">
    <source>
        <dbReference type="EMBL" id="CAB4738716.1"/>
    </source>
</evidence>
<dbReference type="InterPro" id="IPR016570">
    <property type="entry name" value="UCP010361"/>
</dbReference>
<keyword evidence="6 8" id="KW-0472">Membrane</keyword>
<feature type="transmembrane region" description="Helical" evidence="8">
    <location>
        <begin position="244"/>
        <end position="265"/>
    </location>
</feature>
<keyword evidence="3" id="KW-0808">Transferase</keyword>
<gene>
    <name evidence="9" type="ORF">UFOPK2810_00196</name>
</gene>
<evidence type="ECO:0000256" key="5">
    <source>
        <dbReference type="ARBA" id="ARBA00022989"/>
    </source>
</evidence>
<protein>
    <submittedName>
        <fullName evidence="9">Unannotated protein</fullName>
    </submittedName>
</protein>
<evidence type="ECO:0000256" key="1">
    <source>
        <dbReference type="ARBA" id="ARBA00004651"/>
    </source>
</evidence>
<evidence type="ECO:0000256" key="4">
    <source>
        <dbReference type="ARBA" id="ARBA00022692"/>
    </source>
</evidence>
<feature type="transmembrane region" description="Helical" evidence="8">
    <location>
        <begin position="406"/>
        <end position="426"/>
    </location>
</feature>
<dbReference type="Pfam" id="PF09594">
    <property type="entry name" value="GT87"/>
    <property type="match status" value="1"/>
</dbReference>
<accession>A0A6J6SUR9</accession>
<keyword evidence="4 8" id="KW-0812">Transmembrane</keyword>
<reference evidence="9" key="1">
    <citation type="submission" date="2020-05" db="EMBL/GenBank/DDBJ databases">
        <authorList>
            <person name="Chiriac C."/>
            <person name="Salcher M."/>
            <person name="Ghai R."/>
            <person name="Kavagutti S V."/>
        </authorList>
    </citation>
    <scope>NUCLEOTIDE SEQUENCE</scope>
</reference>